<feature type="active site" evidence="10 11">
    <location>
        <position position="187"/>
    </location>
</feature>
<keyword evidence="5 10" id="KW-0315">Glutamine amidotransferase</keyword>
<dbReference type="PIRSF" id="PIRSF000495">
    <property type="entry name" value="Amidotransf_hisH"/>
    <property type="match status" value="1"/>
</dbReference>
<keyword evidence="14" id="KW-1185">Reference proteome</keyword>
<comment type="caution">
    <text evidence="13">The sequence shown here is derived from an EMBL/GenBank/DDBJ whole genome shotgun (WGS) entry which is preliminary data.</text>
</comment>
<accession>A0A1E5Q6E0</accession>
<keyword evidence="4 10" id="KW-0378">Hydrolase</keyword>
<dbReference type="EC" id="3.5.1.2" evidence="10"/>
<sequence>MTRVAIVNNGLSNLDSIFRVLQECGANPFVTSTPAELQNATRIVLPGVGSFGKAMQNLRETGLADQLQEMVVTDGVPFMGICLGMQLVTQSSEEDAGVSGLAWVDAKVKKLQTSSPTERIPHVGWNEIFPSDNVPLFEGIPAGTDFYFVHSYHVDCGDVTLPISHTPYCGDFVSAIAKDNIMGVQFHPEKSQKAGFRLLNNFLKI</sequence>
<dbReference type="InterPro" id="IPR010139">
    <property type="entry name" value="Imidazole-glycPsynth_HisH"/>
</dbReference>
<evidence type="ECO:0000256" key="2">
    <source>
        <dbReference type="ARBA" id="ARBA00011152"/>
    </source>
</evidence>
<dbReference type="EC" id="4.3.2.10" evidence="10"/>
<keyword evidence="7 10" id="KW-0456">Lyase</keyword>
<evidence type="ECO:0000256" key="7">
    <source>
        <dbReference type="ARBA" id="ARBA00023239"/>
    </source>
</evidence>
<comment type="catalytic activity">
    <reaction evidence="8 10">
        <text>5-[(5-phospho-1-deoxy-D-ribulos-1-ylimino)methylamino]-1-(5-phospho-beta-D-ribosyl)imidazole-4-carboxamide + L-glutamine = D-erythro-1-(imidazol-4-yl)glycerol 3-phosphate + 5-amino-1-(5-phospho-beta-D-ribosyl)imidazole-4-carboxamide + L-glutamate + H(+)</text>
        <dbReference type="Rhea" id="RHEA:24793"/>
        <dbReference type="ChEBI" id="CHEBI:15378"/>
        <dbReference type="ChEBI" id="CHEBI:29985"/>
        <dbReference type="ChEBI" id="CHEBI:58278"/>
        <dbReference type="ChEBI" id="CHEBI:58359"/>
        <dbReference type="ChEBI" id="CHEBI:58475"/>
        <dbReference type="ChEBI" id="CHEBI:58525"/>
        <dbReference type="EC" id="4.3.2.10"/>
    </reaction>
</comment>
<dbReference type="HAMAP" id="MF_00278">
    <property type="entry name" value="HisH"/>
    <property type="match status" value="1"/>
</dbReference>
<dbReference type="OrthoDB" id="9807137at2"/>
<dbReference type="InterPro" id="IPR029062">
    <property type="entry name" value="Class_I_gatase-like"/>
</dbReference>
<evidence type="ECO:0000313" key="13">
    <source>
        <dbReference type="EMBL" id="OEJ66323.1"/>
    </source>
</evidence>
<keyword evidence="3 10" id="KW-0028">Amino-acid biosynthesis</keyword>
<dbReference type="GO" id="GO:0000107">
    <property type="term" value="F:imidazoleglycerol-phosphate synthase activity"/>
    <property type="evidence" value="ECO:0007669"/>
    <property type="project" value="UniProtKB-UniRule"/>
</dbReference>
<evidence type="ECO:0000256" key="4">
    <source>
        <dbReference type="ARBA" id="ARBA00022801"/>
    </source>
</evidence>
<dbReference type="PANTHER" id="PTHR42701:SF1">
    <property type="entry name" value="IMIDAZOLE GLYCEROL PHOSPHATE SYNTHASE SUBUNIT HISH"/>
    <property type="match status" value="1"/>
</dbReference>
<dbReference type="GO" id="GO:0016829">
    <property type="term" value="F:lyase activity"/>
    <property type="evidence" value="ECO:0007669"/>
    <property type="project" value="UniProtKB-KW"/>
</dbReference>
<name>A0A1E5Q6E0_9PROT</name>
<keyword evidence="6 10" id="KW-0368">Histidine biosynthesis</keyword>
<dbReference type="Pfam" id="PF00117">
    <property type="entry name" value="GATase"/>
    <property type="match status" value="1"/>
</dbReference>
<evidence type="ECO:0000256" key="11">
    <source>
        <dbReference type="PIRSR" id="PIRSR000495-1"/>
    </source>
</evidence>
<organism evidence="13 14">
    <name type="scientific">Magnetovibrio blakemorei</name>
    <dbReference type="NCBI Taxonomy" id="28181"/>
    <lineage>
        <taxon>Bacteria</taxon>
        <taxon>Pseudomonadati</taxon>
        <taxon>Pseudomonadota</taxon>
        <taxon>Alphaproteobacteria</taxon>
        <taxon>Rhodospirillales</taxon>
        <taxon>Magnetovibrionaceae</taxon>
        <taxon>Magnetovibrio</taxon>
    </lineage>
</organism>
<dbReference type="RefSeq" id="WP_069958375.1">
    <property type="nucleotide sequence ID" value="NZ_MCGG01000035.1"/>
</dbReference>
<keyword evidence="13" id="KW-0808">Transferase</keyword>
<protein>
    <recommendedName>
        <fullName evidence="10">Imidazole glycerol phosphate synthase subunit HisH</fullName>
        <ecNumber evidence="10">4.3.2.10</ecNumber>
    </recommendedName>
    <alternativeName>
        <fullName evidence="10">IGP synthase glutaminase subunit</fullName>
        <ecNumber evidence="10">3.5.1.2</ecNumber>
    </alternativeName>
    <alternativeName>
        <fullName evidence="10">IGP synthase subunit HisH</fullName>
    </alternativeName>
    <alternativeName>
        <fullName evidence="10">ImGP synthase subunit HisH</fullName>
        <shortName evidence="10">IGPS subunit HisH</shortName>
    </alternativeName>
</protein>
<comment type="pathway">
    <text evidence="1 10">Amino-acid biosynthesis; L-histidine biosynthesis; L-histidine from 5-phospho-alpha-D-ribose 1-diphosphate: step 5/9.</text>
</comment>
<evidence type="ECO:0000256" key="5">
    <source>
        <dbReference type="ARBA" id="ARBA00022962"/>
    </source>
</evidence>
<gene>
    <name evidence="10" type="primary">hisH</name>
    <name evidence="13" type="ORF">BEN30_12275</name>
</gene>
<dbReference type="Proteomes" id="UP000095347">
    <property type="component" value="Unassembled WGS sequence"/>
</dbReference>
<feature type="domain" description="Glutamine amidotransferase" evidence="12">
    <location>
        <begin position="6"/>
        <end position="203"/>
    </location>
</feature>
<dbReference type="AlphaFoldDB" id="A0A1E5Q6E0"/>
<comment type="subunit">
    <text evidence="2 10">Heterodimer of HisH and HisF.</text>
</comment>
<proteinExistence type="inferred from homology"/>
<evidence type="ECO:0000256" key="3">
    <source>
        <dbReference type="ARBA" id="ARBA00022605"/>
    </source>
</evidence>
<comment type="function">
    <text evidence="10">IGPS catalyzes the conversion of PRFAR and glutamine to IGP, AICAR and glutamate. The HisH subunit catalyzes the hydrolysis of glutamine to glutamate and ammonia as part of the synthesis of IGP and AICAR. The resulting ammonia molecule is channeled to the active site of HisF.</text>
</comment>
<dbReference type="InterPro" id="IPR017926">
    <property type="entry name" value="GATASE"/>
</dbReference>
<evidence type="ECO:0000256" key="9">
    <source>
        <dbReference type="ARBA" id="ARBA00049534"/>
    </source>
</evidence>
<dbReference type="NCBIfam" id="TIGR01855">
    <property type="entry name" value="IMP_synth_hisH"/>
    <property type="match status" value="1"/>
</dbReference>
<evidence type="ECO:0000259" key="12">
    <source>
        <dbReference type="Pfam" id="PF00117"/>
    </source>
</evidence>
<comment type="catalytic activity">
    <reaction evidence="9 10">
        <text>L-glutamine + H2O = L-glutamate + NH4(+)</text>
        <dbReference type="Rhea" id="RHEA:15889"/>
        <dbReference type="ChEBI" id="CHEBI:15377"/>
        <dbReference type="ChEBI" id="CHEBI:28938"/>
        <dbReference type="ChEBI" id="CHEBI:29985"/>
        <dbReference type="ChEBI" id="CHEBI:58359"/>
        <dbReference type="EC" id="3.5.1.2"/>
    </reaction>
</comment>
<feature type="active site" description="Nucleophile" evidence="10 11">
    <location>
        <position position="82"/>
    </location>
</feature>
<dbReference type="GO" id="GO:0004359">
    <property type="term" value="F:glutaminase activity"/>
    <property type="evidence" value="ECO:0007669"/>
    <property type="project" value="UniProtKB-EC"/>
</dbReference>
<dbReference type="GO" id="GO:0005737">
    <property type="term" value="C:cytoplasm"/>
    <property type="evidence" value="ECO:0007669"/>
    <property type="project" value="UniProtKB-SubCell"/>
</dbReference>
<reference evidence="14" key="1">
    <citation type="submission" date="2016-07" db="EMBL/GenBank/DDBJ databases">
        <authorList>
            <person name="Florea S."/>
            <person name="Webb J.S."/>
            <person name="Jaromczyk J."/>
            <person name="Schardl C.L."/>
        </authorList>
    </citation>
    <scope>NUCLEOTIDE SEQUENCE [LARGE SCALE GENOMIC DNA]</scope>
    <source>
        <strain evidence="14">MV-1</strain>
    </source>
</reference>
<dbReference type="Gene3D" id="3.40.50.880">
    <property type="match status" value="1"/>
</dbReference>
<dbReference type="CDD" id="cd01748">
    <property type="entry name" value="GATase1_IGP_Synthase"/>
    <property type="match status" value="1"/>
</dbReference>
<dbReference type="PROSITE" id="PS51273">
    <property type="entry name" value="GATASE_TYPE_1"/>
    <property type="match status" value="1"/>
</dbReference>
<dbReference type="PANTHER" id="PTHR42701">
    <property type="entry name" value="IMIDAZOLE GLYCEROL PHOSPHATE SYNTHASE SUBUNIT HISH"/>
    <property type="match status" value="1"/>
</dbReference>
<evidence type="ECO:0000313" key="14">
    <source>
        <dbReference type="Proteomes" id="UP000095347"/>
    </source>
</evidence>
<evidence type="ECO:0000256" key="6">
    <source>
        <dbReference type="ARBA" id="ARBA00023102"/>
    </source>
</evidence>
<comment type="subcellular location">
    <subcellularLocation>
        <location evidence="10">Cytoplasm</location>
    </subcellularLocation>
</comment>
<feature type="active site" evidence="10 11">
    <location>
        <position position="189"/>
    </location>
</feature>
<evidence type="ECO:0000256" key="1">
    <source>
        <dbReference type="ARBA" id="ARBA00005091"/>
    </source>
</evidence>
<evidence type="ECO:0000256" key="10">
    <source>
        <dbReference type="HAMAP-Rule" id="MF_00278"/>
    </source>
</evidence>
<dbReference type="STRING" id="28181.BEN30_12275"/>
<dbReference type="EMBL" id="MCGG01000035">
    <property type="protein sequence ID" value="OEJ66323.1"/>
    <property type="molecule type" value="Genomic_DNA"/>
</dbReference>
<dbReference type="SUPFAM" id="SSF52317">
    <property type="entry name" value="Class I glutamine amidotransferase-like"/>
    <property type="match status" value="1"/>
</dbReference>
<evidence type="ECO:0000256" key="8">
    <source>
        <dbReference type="ARBA" id="ARBA00047838"/>
    </source>
</evidence>
<dbReference type="GO" id="GO:0000105">
    <property type="term" value="P:L-histidine biosynthetic process"/>
    <property type="evidence" value="ECO:0007669"/>
    <property type="project" value="UniProtKB-UniRule"/>
</dbReference>
<dbReference type="UniPathway" id="UPA00031">
    <property type="reaction ID" value="UER00010"/>
</dbReference>
<keyword evidence="10" id="KW-0963">Cytoplasm</keyword>